<dbReference type="EMBL" id="FPCJ01000001">
    <property type="protein sequence ID" value="SFV27479.1"/>
    <property type="molecule type" value="Genomic_DNA"/>
</dbReference>
<dbReference type="GO" id="GO:0071949">
    <property type="term" value="F:FAD binding"/>
    <property type="evidence" value="ECO:0007669"/>
    <property type="project" value="InterPro"/>
</dbReference>
<evidence type="ECO:0000256" key="13">
    <source>
        <dbReference type="ARBA" id="ARBA00022984"/>
    </source>
</evidence>
<dbReference type="Gene3D" id="3.90.78.10">
    <property type="entry name" value="UDP-N-acetylenolpyruvoylglucosamine reductase, C-terminal domain"/>
    <property type="match status" value="1"/>
</dbReference>
<dbReference type="InterPro" id="IPR016166">
    <property type="entry name" value="FAD-bd_PCMH"/>
</dbReference>
<evidence type="ECO:0000256" key="8">
    <source>
        <dbReference type="ARBA" id="ARBA00022618"/>
    </source>
</evidence>
<keyword evidence="14 19" id="KW-0560">Oxidoreductase</keyword>
<comment type="subcellular location">
    <subcellularLocation>
        <location evidence="3 19">Cytoplasm</location>
    </subcellularLocation>
</comment>
<dbReference type="InterPro" id="IPR011601">
    <property type="entry name" value="MurB_C"/>
</dbReference>
<evidence type="ECO:0000313" key="22">
    <source>
        <dbReference type="Proteomes" id="UP000199537"/>
    </source>
</evidence>
<feature type="active site" evidence="19">
    <location>
        <position position="164"/>
    </location>
</feature>
<keyword evidence="12 19" id="KW-0133">Cell shape</keyword>
<keyword evidence="16 19" id="KW-0961">Cell wall biogenesis/degradation</keyword>
<accession>A0A1I7MYI4</accession>
<dbReference type="GO" id="GO:0071555">
    <property type="term" value="P:cell wall organization"/>
    <property type="evidence" value="ECO:0007669"/>
    <property type="project" value="UniProtKB-KW"/>
</dbReference>
<keyword evidence="11 19" id="KW-0521">NADP</keyword>
<dbReference type="InterPro" id="IPR016167">
    <property type="entry name" value="FAD-bd_PCMH_sub1"/>
</dbReference>
<dbReference type="SUPFAM" id="SSF56176">
    <property type="entry name" value="FAD-binding/transporter-associated domain-like"/>
    <property type="match status" value="1"/>
</dbReference>
<sequence length="338" mass="38366">MPLEERYSLKKHNTFGVEACARYFAPIRQVEELEELLIADMWKSMPLLVLGEGSNILFTRDVDGLVLKNEIKGIAVIRETADEVWLKVGGGENWHRFVMFCVGNHYAGVENLALIPGSVGAAPVQNIGAYGVEVKEVVDEVVAWHLETHELLHFSNADCAFGYRDSIFKQTYRGKLMIVWVVFRLSKHPHFHTDYAALREELHRMGVKDLSLRIICDAVIRIRTRKLPDPAKIGNAGSFFKNPQILVAQYGELKTRFPDLPSFPVDAHTVKIPAAWLIEQCGWKGYREGDAGVHSHQALVLVNYGKATGQQILQLSERIRQSVYERFGIMLEREVNVW</sequence>
<dbReference type="GO" id="GO:0009252">
    <property type="term" value="P:peptidoglycan biosynthetic process"/>
    <property type="evidence" value="ECO:0007669"/>
    <property type="project" value="UniProtKB-UniRule"/>
</dbReference>
<evidence type="ECO:0000256" key="6">
    <source>
        <dbReference type="ARBA" id="ARBA00015188"/>
    </source>
</evidence>
<name>A0A1I7MYI4_9BACT</name>
<comment type="cofactor">
    <cofactor evidence="1 19">
        <name>FAD</name>
        <dbReference type="ChEBI" id="CHEBI:57692"/>
    </cofactor>
</comment>
<evidence type="ECO:0000256" key="4">
    <source>
        <dbReference type="ARBA" id="ARBA00004752"/>
    </source>
</evidence>
<evidence type="ECO:0000256" key="10">
    <source>
        <dbReference type="ARBA" id="ARBA00022827"/>
    </source>
</evidence>
<dbReference type="UniPathway" id="UPA00219"/>
<dbReference type="Gene3D" id="3.30.43.10">
    <property type="entry name" value="Uridine Diphospho-n-acetylenolpyruvylglucosamine Reductase, domain 2"/>
    <property type="match status" value="1"/>
</dbReference>
<dbReference type="PROSITE" id="PS51387">
    <property type="entry name" value="FAD_PCMH"/>
    <property type="match status" value="1"/>
</dbReference>
<dbReference type="PANTHER" id="PTHR21071:SF4">
    <property type="entry name" value="UDP-N-ACETYLENOLPYRUVOYLGLUCOSAMINE REDUCTASE"/>
    <property type="match status" value="1"/>
</dbReference>
<dbReference type="Proteomes" id="UP000199537">
    <property type="component" value="Unassembled WGS sequence"/>
</dbReference>
<keyword evidence="22" id="KW-1185">Reference proteome</keyword>
<dbReference type="HAMAP" id="MF_00037">
    <property type="entry name" value="MurB"/>
    <property type="match status" value="1"/>
</dbReference>
<dbReference type="InterPro" id="IPR016169">
    <property type="entry name" value="FAD-bd_PCMH_sub2"/>
</dbReference>
<comment type="similarity">
    <text evidence="19">Belongs to the MurB family.</text>
</comment>
<comment type="pathway">
    <text evidence="4 19">Cell wall biogenesis; peptidoglycan biosynthesis.</text>
</comment>
<dbReference type="GO" id="GO:0008360">
    <property type="term" value="P:regulation of cell shape"/>
    <property type="evidence" value="ECO:0007669"/>
    <property type="project" value="UniProtKB-KW"/>
</dbReference>
<dbReference type="NCBIfam" id="TIGR00179">
    <property type="entry name" value="murB"/>
    <property type="match status" value="1"/>
</dbReference>
<dbReference type="GO" id="GO:0005829">
    <property type="term" value="C:cytosol"/>
    <property type="evidence" value="ECO:0007669"/>
    <property type="project" value="TreeGrafter"/>
</dbReference>
<keyword evidence="15 19" id="KW-0131">Cell cycle</keyword>
<evidence type="ECO:0000256" key="3">
    <source>
        <dbReference type="ARBA" id="ARBA00004496"/>
    </source>
</evidence>
<evidence type="ECO:0000256" key="19">
    <source>
        <dbReference type="HAMAP-Rule" id="MF_00037"/>
    </source>
</evidence>
<dbReference type="AlphaFoldDB" id="A0A1I7MYI4"/>
<dbReference type="EC" id="1.3.1.98" evidence="5 19"/>
<gene>
    <name evidence="19" type="primary">murB</name>
    <name evidence="21" type="ORF">SAMN05660895_0121</name>
</gene>
<dbReference type="SUPFAM" id="SSF56194">
    <property type="entry name" value="Uridine diphospho-N-Acetylenolpyruvylglucosamine reductase, MurB, C-terminal domain"/>
    <property type="match status" value="1"/>
</dbReference>
<evidence type="ECO:0000256" key="17">
    <source>
        <dbReference type="ARBA" id="ARBA00031026"/>
    </source>
</evidence>
<dbReference type="GO" id="GO:0008762">
    <property type="term" value="F:UDP-N-acetylmuramate dehydrogenase activity"/>
    <property type="evidence" value="ECO:0007669"/>
    <property type="project" value="UniProtKB-UniRule"/>
</dbReference>
<evidence type="ECO:0000256" key="16">
    <source>
        <dbReference type="ARBA" id="ARBA00023316"/>
    </source>
</evidence>
<evidence type="ECO:0000256" key="9">
    <source>
        <dbReference type="ARBA" id="ARBA00022630"/>
    </source>
</evidence>
<dbReference type="GO" id="GO:0051301">
    <property type="term" value="P:cell division"/>
    <property type="evidence" value="ECO:0007669"/>
    <property type="project" value="UniProtKB-KW"/>
</dbReference>
<dbReference type="Gene3D" id="3.30.465.10">
    <property type="match status" value="1"/>
</dbReference>
<feature type="active site" description="Proton donor" evidence="19">
    <location>
        <position position="238"/>
    </location>
</feature>
<keyword evidence="13 19" id="KW-0573">Peptidoglycan synthesis</keyword>
<evidence type="ECO:0000256" key="12">
    <source>
        <dbReference type="ARBA" id="ARBA00022960"/>
    </source>
</evidence>
<keyword evidence="10 19" id="KW-0274">FAD</keyword>
<keyword evidence="9 19" id="KW-0285">Flavoprotein</keyword>
<comment type="function">
    <text evidence="2 19">Cell wall formation.</text>
</comment>
<dbReference type="OrthoDB" id="9804753at2"/>
<organism evidence="21 22">
    <name type="scientific">Thermoflavifilum thermophilum</name>
    <dbReference type="NCBI Taxonomy" id="1393122"/>
    <lineage>
        <taxon>Bacteria</taxon>
        <taxon>Pseudomonadati</taxon>
        <taxon>Bacteroidota</taxon>
        <taxon>Chitinophagia</taxon>
        <taxon>Chitinophagales</taxon>
        <taxon>Chitinophagaceae</taxon>
        <taxon>Thermoflavifilum</taxon>
    </lineage>
</organism>
<dbReference type="InterPro" id="IPR036635">
    <property type="entry name" value="MurB_C_sf"/>
</dbReference>
<evidence type="ECO:0000256" key="1">
    <source>
        <dbReference type="ARBA" id="ARBA00001974"/>
    </source>
</evidence>
<evidence type="ECO:0000259" key="20">
    <source>
        <dbReference type="PROSITE" id="PS51387"/>
    </source>
</evidence>
<proteinExistence type="inferred from homology"/>
<evidence type="ECO:0000256" key="2">
    <source>
        <dbReference type="ARBA" id="ARBA00003921"/>
    </source>
</evidence>
<dbReference type="InterPro" id="IPR036318">
    <property type="entry name" value="FAD-bd_PCMH-like_sf"/>
</dbReference>
<evidence type="ECO:0000313" key="21">
    <source>
        <dbReference type="EMBL" id="SFV27479.1"/>
    </source>
</evidence>
<keyword evidence="7 19" id="KW-0963">Cytoplasm</keyword>
<dbReference type="Pfam" id="PF01565">
    <property type="entry name" value="FAD_binding_4"/>
    <property type="match status" value="1"/>
</dbReference>
<evidence type="ECO:0000256" key="18">
    <source>
        <dbReference type="ARBA" id="ARBA00048914"/>
    </source>
</evidence>
<keyword evidence="8 19" id="KW-0132">Cell division</keyword>
<protein>
    <recommendedName>
        <fullName evidence="6 19">UDP-N-acetylenolpyruvoylglucosamine reductase</fullName>
        <ecNumber evidence="5 19">1.3.1.98</ecNumber>
    </recommendedName>
    <alternativeName>
        <fullName evidence="17 19">UDP-N-acetylmuramate dehydrogenase</fullName>
    </alternativeName>
</protein>
<dbReference type="PANTHER" id="PTHR21071">
    <property type="entry name" value="UDP-N-ACETYLENOLPYRUVOYLGLUCOSAMINE REDUCTASE"/>
    <property type="match status" value="1"/>
</dbReference>
<evidence type="ECO:0000256" key="7">
    <source>
        <dbReference type="ARBA" id="ARBA00022490"/>
    </source>
</evidence>
<comment type="catalytic activity">
    <reaction evidence="18 19">
        <text>UDP-N-acetyl-alpha-D-muramate + NADP(+) = UDP-N-acetyl-3-O-(1-carboxyvinyl)-alpha-D-glucosamine + NADPH + H(+)</text>
        <dbReference type="Rhea" id="RHEA:12248"/>
        <dbReference type="ChEBI" id="CHEBI:15378"/>
        <dbReference type="ChEBI" id="CHEBI:57783"/>
        <dbReference type="ChEBI" id="CHEBI:58349"/>
        <dbReference type="ChEBI" id="CHEBI:68483"/>
        <dbReference type="ChEBI" id="CHEBI:70757"/>
        <dbReference type="EC" id="1.3.1.98"/>
    </reaction>
</comment>
<evidence type="ECO:0000256" key="15">
    <source>
        <dbReference type="ARBA" id="ARBA00023306"/>
    </source>
</evidence>
<dbReference type="STRING" id="1393122.SAMN05660895_0121"/>
<evidence type="ECO:0000256" key="11">
    <source>
        <dbReference type="ARBA" id="ARBA00022857"/>
    </source>
</evidence>
<evidence type="ECO:0000256" key="14">
    <source>
        <dbReference type="ARBA" id="ARBA00023002"/>
    </source>
</evidence>
<dbReference type="InterPro" id="IPR006094">
    <property type="entry name" value="Oxid_FAD_bind_N"/>
</dbReference>
<feature type="domain" description="FAD-binding PCMH-type" evidence="20">
    <location>
        <begin position="16"/>
        <end position="188"/>
    </location>
</feature>
<dbReference type="NCBIfam" id="NF000755">
    <property type="entry name" value="PRK00046.1"/>
    <property type="match status" value="1"/>
</dbReference>
<evidence type="ECO:0000256" key="5">
    <source>
        <dbReference type="ARBA" id="ARBA00012518"/>
    </source>
</evidence>
<feature type="active site" evidence="19">
    <location>
        <position position="334"/>
    </location>
</feature>
<dbReference type="Pfam" id="PF02873">
    <property type="entry name" value="MurB_C"/>
    <property type="match status" value="1"/>
</dbReference>
<reference evidence="22" key="1">
    <citation type="submission" date="2016-10" db="EMBL/GenBank/DDBJ databases">
        <authorList>
            <person name="Varghese N."/>
            <person name="Submissions S."/>
        </authorList>
    </citation>
    <scope>NUCLEOTIDE SEQUENCE [LARGE SCALE GENOMIC DNA]</scope>
    <source>
        <strain evidence="22">DSM 14807</strain>
    </source>
</reference>
<dbReference type="InterPro" id="IPR003170">
    <property type="entry name" value="MurB"/>
</dbReference>